<feature type="transmembrane region" description="Helical" evidence="8">
    <location>
        <begin position="109"/>
        <end position="131"/>
    </location>
</feature>
<dbReference type="Pfam" id="PF13886">
    <property type="entry name" value="TM7S3_TM198"/>
    <property type="match status" value="1"/>
</dbReference>
<dbReference type="PANTHER" id="PTHR31247">
    <property type="entry name" value="TRANSMEMBRANE PROTEIN 198 FAMILY MEMBER"/>
    <property type="match status" value="1"/>
</dbReference>
<evidence type="ECO:0000256" key="7">
    <source>
        <dbReference type="SAM" id="MobiDB-lite"/>
    </source>
</evidence>
<evidence type="ECO:0000313" key="11">
    <source>
        <dbReference type="Proteomes" id="UP000247409"/>
    </source>
</evidence>
<dbReference type="PANTHER" id="PTHR31247:SF5">
    <property type="entry name" value="DUF4203 DOMAIN-CONTAINING PROTEIN"/>
    <property type="match status" value="1"/>
</dbReference>
<evidence type="ECO:0000256" key="3">
    <source>
        <dbReference type="ARBA" id="ARBA00022692"/>
    </source>
</evidence>
<keyword evidence="5 8" id="KW-0472">Membrane</keyword>
<dbReference type="OrthoDB" id="4931at2759"/>
<feature type="transmembrane region" description="Helical" evidence="8">
    <location>
        <begin position="84"/>
        <end position="103"/>
    </location>
</feature>
<dbReference type="Proteomes" id="UP000247409">
    <property type="component" value="Unassembled WGS sequence"/>
</dbReference>
<reference evidence="10 11" key="1">
    <citation type="journal article" date="2018" name="Mol. Biol. Evol.">
        <title>Analysis of the draft genome of the red seaweed Gracilariopsis chorda provides insights into genome size evolution in Rhodophyta.</title>
        <authorList>
            <person name="Lee J."/>
            <person name="Yang E.C."/>
            <person name="Graf L."/>
            <person name="Yang J.H."/>
            <person name="Qiu H."/>
            <person name="Zel Zion U."/>
            <person name="Chan C.X."/>
            <person name="Stephens T.G."/>
            <person name="Weber A.P.M."/>
            <person name="Boo G.H."/>
            <person name="Boo S.M."/>
            <person name="Kim K.M."/>
            <person name="Shin Y."/>
            <person name="Jung M."/>
            <person name="Lee S.J."/>
            <person name="Yim H.S."/>
            <person name="Lee J.H."/>
            <person name="Bhattacharya D."/>
            <person name="Yoon H.S."/>
        </authorList>
    </citation>
    <scope>NUCLEOTIDE SEQUENCE [LARGE SCALE GENOMIC DNA]</scope>
    <source>
        <strain evidence="10 11">SKKU-2015</strain>
        <tissue evidence="10">Whole body</tissue>
    </source>
</reference>
<evidence type="ECO:0000256" key="8">
    <source>
        <dbReference type="SAM" id="Phobius"/>
    </source>
</evidence>
<evidence type="ECO:0000313" key="10">
    <source>
        <dbReference type="EMBL" id="PXF41904.1"/>
    </source>
</evidence>
<comment type="subcellular location">
    <subcellularLocation>
        <location evidence="1">Membrane</location>
        <topology evidence="1">Multi-pass membrane protein</topology>
    </subcellularLocation>
</comment>
<keyword evidence="11" id="KW-1185">Reference proteome</keyword>
<evidence type="ECO:0000256" key="5">
    <source>
        <dbReference type="ARBA" id="ARBA00023136"/>
    </source>
</evidence>
<name>A0A2V3III4_9FLOR</name>
<feature type="domain" description="TM7S3/TM198-like" evidence="9">
    <location>
        <begin position="31"/>
        <end position="225"/>
    </location>
</feature>
<evidence type="ECO:0000256" key="6">
    <source>
        <dbReference type="ARBA" id="ARBA00049737"/>
    </source>
</evidence>
<feature type="transmembrane region" description="Helical" evidence="8">
    <location>
        <begin position="29"/>
        <end position="47"/>
    </location>
</feature>
<gene>
    <name evidence="10" type="ORF">BWQ96_08356</name>
</gene>
<organism evidence="10 11">
    <name type="scientific">Gracilariopsis chorda</name>
    <dbReference type="NCBI Taxonomy" id="448386"/>
    <lineage>
        <taxon>Eukaryota</taxon>
        <taxon>Rhodophyta</taxon>
        <taxon>Florideophyceae</taxon>
        <taxon>Rhodymeniophycidae</taxon>
        <taxon>Gracilariales</taxon>
        <taxon>Gracilariaceae</taxon>
        <taxon>Gracilariopsis</taxon>
    </lineage>
</organism>
<comment type="caution">
    <text evidence="10">The sequence shown here is derived from an EMBL/GenBank/DDBJ whole genome shotgun (WGS) entry which is preliminary data.</text>
</comment>
<dbReference type="GO" id="GO:0005886">
    <property type="term" value="C:plasma membrane"/>
    <property type="evidence" value="ECO:0007669"/>
    <property type="project" value="TreeGrafter"/>
</dbReference>
<feature type="transmembrane region" description="Helical" evidence="8">
    <location>
        <begin position="204"/>
        <end position="223"/>
    </location>
</feature>
<protein>
    <recommendedName>
        <fullName evidence="6">Transmembrane protein 198</fullName>
    </recommendedName>
</protein>
<dbReference type="InterPro" id="IPR040236">
    <property type="entry name" value="TMEM198"/>
</dbReference>
<keyword evidence="3 8" id="KW-0812">Transmembrane</keyword>
<evidence type="ECO:0000256" key="4">
    <source>
        <dbReference type="ARBA" id="ARBA00022989"/>
    </source>
</evidence>
<sequence length="333" mass="35229">MAIVDSLSDSADSILSNFNTYAASHEDGIIALLLFVGVVVSFSGRVLLTPTVFLLGFIPSSTTITALALAYIQDKKPANPRIIGALAMLCAVAVGVLVGVIMLRLLFRIATFLLCAGFGAVIVLIVHLFLLEPSVGPNALIILYSIVILAALLAGLFSVSYPDTAIILGTSFDGAALAVFSLARFLGHRPKLLIQVPQGAQIPALWAIGYASATLLLGIFGAMTQRQVAVADAIIAAAAEKRDSTREHNESELPESLPTTEQQHLIPFHAEPPHTPPYEREPIHSPIGNSTYGAVDQDDSQYSVVHNIGAEPLPVSLDIIKNAKDAKGAQLPL</sequence>
<dbReference type="AlphaFoldDB" id="A0A2V3III4"/>
<comment type="similarity">
    <text evidence="2">Belongs to the TMEM198 family.</text>
</comment>
<feature type="compositionally biased region" description="Basic and acidic residues" evidence="7">
    <location>
        <begin position="241"/>
        <end position="251"/>
    </location>
</feature>
<keyword evidence="4 8" id="KW-1133">Transmembrane helix</keyword>
<evidence type="ECO:0000256" key="1">
    <source>
        <dbReference type="ARBA" id="ARBA00004141"/>
    </source>
</evidence>
<feature type="transmembrane region" description="Helical" evidence="8">
    <location>
        <begin position="165"/>
        <end position="183"/>
    </location>
</feature>
<feature type="transmembrane region" description="Helical" evidence="8">
    <location>
        <begin position="53"/>
        <end position="72"/>
    </location>
</feature>
<dbReference type="InterPro" id="IPR025256">
    <property type="entry name" value="TM7S3/TM198-like_dom"/>
</dbReference>
<accession>A0A2V3III4</accession>
<feature type="region of interest" description="Disordered" evidence="7">
    <location>
        <begin position="241"/>
        <end position="261"/>
    </location>
</feature>
<evidence type="ECO:0000259" key="9">
    <source>
        <dbReference type="Pfam" id="PF13886"/>
    </source>
</evidence>
<evidence type="ECO:0000256" key="2">
    <source>
        <dbReference type="ARBA" id="ARBA00006244"/>
    </source>
</evidence>
<feature type="transmembrane region" description="Helical" evidence="8">
    <location>
        <begin position="138"/>
        <end position="159"/>
    </location>
</feature>
<dbReference type="EMBL" id="NBIV01000185">
    <property type="protein sequence ID" value="PXF41904.1"/>
    <property type="molecule type" value="Genomic_DNA"/>
</dbReference>
<proteinExistence type="inferred from homology"/>